<name>A0A2T4MHG5_9STAP</name>
<evidence type="ECO:0000313" key="1">
    <source>
        <dbReference type="EMBL" id="NJI01615.1"/>
    </source>
</evidence>
<evidence type="ECO:0000313" key="2">
    <source>
        <dbReference type="Proteomes" id="UP000646308"/>
    </source>
</evidence>
<comment type="caution">
    <text evidence="1">The sequence shown here is derived from an EMBL/GenBank/DDBJ whole genome shotgun (WGS) entry which is preliminary data.</text>
</comment>
<proteinExistence type="predicted"/>
<dbReference type="EMBL" id="WMFL01000029">
    <property type="protein sequence ID" value="NJI01615.1"/>
    <property type="molecule type" value="Genomic_DNA"/>
</dbReference>
<organism evidence="1 2">
    <name type="scientific">Staphylococcus agnetis</name>
    <dbReference type="NCBI Taxonomy" id="985762"/>
    <lineage>
        <taxon>Bacteria</taxon>
        <taxon>Bacillati</taxon>
        <taxon>Bacillota</taxon>
        <taxon>Bacilli</taxon>
        <taxon>Bacillales</taxon>
        <taxon>Staphylococcaceae</taxon>
        <taxon>Staphylococcus</taxon>
    </lineage>
</organism>
<protein>
    <submittedName>
        <fullName evidence="1">Histidine racemase CntK</fullName>
    </submittedName>
</protein>
<reference evidence="1" key="1">
    <citation type="submission" date="2019-11" db="EMBL/GenBank/DDBJ databases">
        <title>Whole genome comparisons of Staphylococcus agnetis isolates from cattle and chickens.</title>
        <authorList>
            <person name="Rhoads D."/>
            <person name="Shwani A."/>
            <person name="Adkins P."/>
            <person name="Calcutt M."/>
            <person name="Middleton J."/>
        </authorList>
    </citation>
    <scope>NUCLEOTIDE SEQUENCE</scope>
    <source>
        <strain evidence="1">1387</strain>
    </source>
</reference>
<dbReference type="NCBIfam" id="NF033599">
    <property type="entry name" value="His_racem_CntK"/>
    <property type="match status" value="1"/>
</dbReference>
<dbReference type="RefSeq" id="WP_107368789.1">
    <property type="nucleotide sequence ID" value="NZ_CP045927.1"/>
</dbReference>
<dbReference type="SUPFAM" id="SSF54506">
    <property type="entry name" value="Diaminopimelate epimerase-like"/>
    <property type="match status" value="1"/>
</dbReference>
<dbReference type="Proteomes" id="UP000646308">
    <property type="component" value="Unassembled WGS sequence"/>
</dbReference>
<sequence>MKDIVHFSKFNPSGNMTVLVDSEHDASRYVSIANQLMQTSHVCCEQVGFVIKPQSSDDLYGLHMSGNEFCGNATLSMLHYLLERDLVPLGKLSLQVSGVSTPTVCEIHALGDYEATLPAPHTYEWTTLVLGTEKFDVLKITYASYCHFVVPVVTFEEALYRDVETFVTSQTWSKSFKTIGLLLYDAERCQLHPLIYVPELGSIIWEQSCGSGTGSIGVYEALQQPEKCTDSMVHQPGGVLRVCAQMAASPLITIRGHVKTVATGLAYIE</sequence>
<dbReference type="InterPro" id="IPR058945">
    <property type="entry name" value="CntK"/>
</dbReference>
<accession>A0A2T4MHG5</accession>
<gene>
    <name evidence="1" type="primary">cntK</name>
    <name evidence="1" type="ORF">GLV84_01825</name>
</gene>
<dbReference type="InterPro" id="IPR058944">
    <property type="entry name" value="CntK-like"/>
</dbReference>
<dbReference type="AlphaFoldDB" id="A0A2T4MHG5"/>
<dbReference type="GeneID" id="57690600"/>
<dbReference type="Gene3D" id="3.10.310.10">
    <property type="entry name" value="Diaminopimelate Epimerase, Chain A, domain 1"/>
    <property type="match status" value="2"/>
</dbReference>
<dbReference type="Pfam" id="PF26317">
    <property type="entry name" value="CntK_N"/>
    <property type="match status" value="1"/>
</dbReference>